<dbReference type="PROSITE" id="PS00022">
    <property type="entry name" value="EGF_1"/>
    <property type="match status" value="1"/>
</dbReference>
<dbReference type="GeneTree" id="ENSGT00940000157322"/>
<reference evidence="10" key="5">
    <citation type="submission" date="2025-09" db="UniProtKB">
        <authorList>
            <consortium name="Ensembl"/>
        </authorList>
    </citation>
    <scope>IDENTIFICATION</scope>
</reference>
<evidence type="ECO:0000259" key="9">
    <source>
        <dbReference type="PROSITE" id="PS50026"/>
    </source>
</evidence>
<evidence type="ECO:0000256" key="1">
    <source>
        <dbReference type="ARBA" id="ARBA00022473"/>
    </source>
</evidence>
<reference evidence="10" key="4">
    <citation type="submission" date="2025-08" db="UniProtKB">
        <authorList>
            <consortium name="Ensembl"/>
        </authorList>
    </citation>
    <scope>IDENTIFICATION</scope>
</reference>
<keyword evidence="2 7" id="KW-0245">EGF-like domain</keyword>
<dbReference type="Pfam" id="PF21795">
    <property type="entry name" value="JAG1-like_EGF2"/>
    <property type="match status" value="1"/>
</dbReference>
<dbReference type="PROSITE" id="PS01187">
    <property type="entry name" value="EGF_CA"/>
    <property type="match status" value="1"/>
</dbReference>
<dbReference type="InterPro" id="IPR013032">
    <property type="entry name" value="EGF-like_CS"/>
</dbReference>
<evidence type="ECO:0000256" key="2">
    <source>
        <dbReference type="ARBA" id="ARBA00022536"/>
    </source>
</evidence>
<dbReference type="InParanoid" id="A0A4W3GXY3"/>
<reference evidence="11" key="2">
    <citation type="journal article" date="2007" name="PLoS Biol.">
        <title>Survey sequencing and comparative analysis of the elephant shark (Callorhinchus milii) genome.</title>
        <authorList>
            <person name="Venkatesh B."/>
            <person name="Kirkness E.F."/>
            <person name="Loh Y.H."/>
            <person name="Halpern A.L."/>
            <person name="Lee A.P."/>
            <person name="Johnson J."/>
            <person name="Dandona N."/>
            <person name="Viswanathan L.D."/>
            <person name="Tay A."/>
            <person name="Venter J.C."/>
            <person name="Strausberg R.L."/>
            <person name="Brenner S."/>
        </authorList>
    </citation>
    <scope>NUCLEOTIDE SEQUENCE [LARGE SCALE GENOMIC DNA]</scope>
</reference>
<dbReference type="CDD" id="cd00054">
    <property type="entry name" value="EGF_CA"/>
    <property type="match status" value="1"/>
</dbReference>
<dbReference type="AlphaFoldDB" id="A0A4W3GXY3"/>
<reference evidence="11" key="1">
    <citation type="journal article" date="2006" name="Science">
        <title>Ancient noncoding elements conserved in the human genome.</title>
        <authorList>
            <person name="Venkatesh B."/>
            <person name="Kirkness E.F."/>
            <person name="Loh Y.H."/>
            <person name="Halpern A.L."/>
            <person name="Lee A.P."/>
            <person name="Johnson J."/>
            <person name="Dandona N."/>
            <person name="Viswanathan L.D."/>
            <person name="Tay A."/>
            <person name="Venter J.C."/>
            <person name="Strausberg R.L."/>
            <person name="Brenner S."/>
        </authorList>
    </citation>
    <scope>NUCLEOTIDE SEQUENCE [LARGE SCALE GENOMIC DNA]</scope>
</reference>
<accession>A0A4W3GXY3</accession>
<feature type="disulfide bond" evidence="7">
    <location>
        <begin position="60"/>
        <end position="69"/>
    </location>
</feature>
<dbReference type="SMART" id="SM00179">
    <property type="entry name" value="EGF_CA"/>
    <property type="match status" value="1"/>
</dbReference>
<dbReference type="GO" id="GO:0005509">
    <property type="term" value="F:calcium ion binding"/>
    <property type="evidence" value="ECO:0007669"/>
    <property type="project" value="InterPro"/>
</dbReference>
<dbReference type="PROSITE" id="PS50026">
    <property type="entry name" value="EGF_3"/>
    <property type="match status" value="1"/>
</dbReference>
<feature type="domain" description="EGF-like" evidence="9">
    <location>
        <begin position="34"/>
        <end position="70"/>
    </location>
</feature>
<dbReference type="Ensembl" id="ENSCMIT00000008665.1">
    <property type="protein sequence ID" value="ENSCMIP00000008426.1"/>
    <property type="gene ID" value="ENSCMIG00000004526.1"/>
</dbReference>
<keyword evidence="6 7" id="KW-1015">Disulfide bond</keyword>
<evidence type="ECO:0000256" key="3">
    <source>
        <dbReference type="ARBA" id="ARBA00022729"/>
    </source>
</evidence>
<evidence type="ECO:0000256" key="7">
    <source>
        <dbReference type="PROSITE-ProRule" id="PRU00076"/>
    </source>
</evidence>
<evidence type="ECO:0000256" key="8">
    <source>
        <dbReference type="SAM" id="MobiDB-lite"/>
    </source>
</evidence>
<comment type="caution">
    <text evidence="7">Lacks conserved residue(s) required for the propagation of feature annotation.</text>
</comment>
<dbReference type="PROSITE" id="PS00010">
    <property type="entry name" value="ASX_HYDROXYL"/>
    <property type="match status" value="1"/>
</dbReference>
<dbReference type="FunFam" id="2.10.25.10:FF:000080">
    <property type="entry name" value="Neurogenic locus notch 1"/>
    <property type="match status" value="1"/>
</dbReference>
<dbReference type="Gene3D" id="2.10.25.10">
    <property type="entry name" value="Laminin"/>
    <property type="match status" value="1"/>
</dbReference>
<dbReference type="SMART" id="SM00181">
    <property type="entry name" value="EGF"/>
    <property type="match status" value="1"/>
</dbReference>
<dbReference type="PANTHER" id="PTHR12916">
    <property type="entry name" value="CYTOCHROME C OXIDASE POLYPEPTIDE VIC-2"/>
    <property type="match status" value="1"/>
</dbReference>
<sequence>SHSPSLTLPLSLTPPLSLRCSCPEGFGGRVCDADVDDCEDHACGPGATCVDGVNNYTCVCPPHRTGAVCEELTGSCAQDSNPCQRGSRCELTPEGHR</sequence>
<reference evidence="11" key="3">
    <citation type="journal article" date="2014" name="Nature">
        <title>Elephant shark genome provides unique insights into gnathostome evolution.</title>
        <authorList>
            <consortium name="International Elephant Shark Genome Sequencing Consortium"/>
            <person name="Venkatesh B."/>
            <person name="Lee A.P."/>
            <person name="Ravi V."/>
            <person name="Maurya A.K."/>
            <person name="Lian M.M."/>
            <person name="Swann J.B."/>
            <person name="Ohta Y."/>
            <person name="Flajnik M.F."/>
            <person name="Sutoh Y."/>
            <person name="Kasahara M."/>
            <person name="Hoon S."/>
            <person name="Gangu V."/>
            <person name="Roy S.W."/>
            <person name="Irimia M."/>
            <person name="Korzh V."/>
            <person name="Kondrychyn I."/>
            <person name="Lim Z.W."/>
            <person name="Tay B.H."/>
            <person name="Tohari S."/>
            <person name="Kong K.W."/>
            <person name="Ho S."/>
            <person name="Lorente-Galdos B."/>
            <person name="Quilez J."/>
            <person name="Marques-Bonet T."/>
            <person name="Raney B.J."/>
            <person name="Ingham P.W."/>
            <person name="Tay A."/>
            <person name="Hillier L.W."/>
            <person name="Minx P."/>
            <person name="Boehm T."/>
            <person name="Wilson R.K."/>
            <person name="Brenner S."/>
            <person name="Warren W.C."/>
        </authorList>
    </citation>
    <scope>NUCLEOTIDE SEQUENCE [LARGE SCALE GENOMIC DNA]</scope>
</reference>
<evidence type="ECO:0000313" key="10">
    <source>
        <dbReference type="Ensembl" id="ENSCMIP00000008426.1"/>
    </source>
</evidence>
<dbReference type="InterPro" id="IPR018097">
    <property type="entry name" value="EGF_Ca-bd_CS"/>
</dbReference>
<dbReference type="GO" id="GO:0030154">
    <property type="term" value="P:cell differentiation"/>
    <property type="evidence" value="ECO:0007669"/>
    <property type="project" value="UniProtKB-KW"/>
</dbReference>
<feature type="region of interest" description="Disordered" evidence="8">
    <location>
        <begin position="77"/>
        <end position="97"/>
    </location>
</feature>
<dbReference type="InterPro" id="IPR000742">
    <property type="entry name" value="EGF"/>
</dbReference>
<dbReference type="InterPro" id="IPR000152">
    <property type="entry name" value="EGF-type_Asp/Asn_hydroxyl_site"/>
</dbReference>
<evidence type="ECO:0000256" key="4">
    <source>
        <dbReference type="ARBA" id="ARBA00022737"/>
    </source>
</evidence>
<keyword evidence="1" id="KW-0217">Developmental protein</keyword>
<dbReference type="PANTHER" id="PTHR12916:SF9">
    <property type="entry name" value="NEUROGENIC LOCUS NOTCH HOMOLOG PROTEIN 1-RELATED"/>
    <property type="match status" value="1"/>
</dbReference>
<keyword evidence="3" id="KW-0732">Signal</keyword>
<evidence type="ECO:0000256" key="6">
    <source>
        <dbReference type="ARBA" id="ARBA00023157"/>
    </source>
</evidence>
<evidence type="ECO:0000256" key="5">
    <source>
        <dbReference type="ARBA" id="ARBA00022782"/>
    </source>
</evidence>
<dbReference type="GO" id="GO:0007219">
    <property type="term" value="P:Notch signaling pathway"/>
    <property type="evidence" value="ECO:0007669"/>
    <property type="project" value="TreeGrafter"/>
</dbReference>
<keyword evidence="11" id="KW-1185">Reference proteome</keyword>
<proteinExistence type="predicted"/>
<dbReference type="STRING" id="7868.ENSCMIP00000008426"/>
<organism evidence="10 11">
    <name type="scientific">Callorhinchus milii</name>
    <name type="common">Ghost shark</name>
    <dbReference type="NCBI Taxonomy" id="7868"/>
    <lineage>
        <taxon>Eukaryota</taxon>
        <taxon>Metazoa</taxon>
        <taxon>Chordata</taxon>
        <taxon>Craniata</taxon>
        <taxon>Vertebrata</taxon>
        <taxon>Chondrichthyes</taxon>
        <taxon>Holocephali</taxon>
        <taxon>Chimaeriformes</taxon>
        <taxon>Callorhinchidae</taxon>
        <taxon>Callorhinchus</taxon>
    </lineage>
</organism>
<dbReference type="Proteomes" id="UP000314986">
    <property type="component" value="Unassembled WGS sequence"/>
</dbReference>
<protein>
    <recommendedName>
        <fullName evidence="9">EGF-like domain-containing protein</fullName>
    </recommendedName>
</protein>
<feature type="compositionally biased region" description="Basic and acidic residues" evidence="8">
    <location>
        <begin position="87"/>
        <end position="97"/>
    </location>
</feature>
<keyword evidence="5" id="KW-0221">Differentiation</keyword>
<evidence type="ECO:0000313" key="11">
    <source>
        <dbReference type="Proteomes" id="UP000314986"/>
    </source>
</evidence>
<dbReference type="GO" id="GO:0005112">
    <property type="term" value="F:Notch binding"/>
    <property type="evidence" value="ECO:0007669"/>
    <property type="project" value="TreeGrafter"/>
</dbReference>
<dbReference type="Pfam" id="PF12661">
    <property type="entry name" value="hEGF"/>
    <property type="match status" value="1"/>
</dbReference>
<name>A0A4W3GXY3_CALMI</name>
<keyword evidence="4" id="KW-0677">Repeat</keyword>
<dbReference type="SUPFAM" id="SSF57196">
    <property type="entry name" value="EGF/Laminin"/>
    <property type="match status" value="1"/>
</dbReference>
<dbReference type="InterPro" id="IPR001881">
    <property type="entry name" value="EGF-like_Ca-bd_dom"/>
</dbReference>